<feature type="transmembrane region" description="Helical" evidence="7">
    <location>
        <begin position="150"/>
        <end position="173"/>
    </location>
</feature>
<dbReference type="AlphaFoldDB" id="A0A9P3CK55"/>
<comment type="subcellular location">
    <subcellularLocation>
        <location evidence="1">Membrane</location>
        <topology evidence="1">Multi-pass membrane protein</topology>
    </subcellularLocation>
</comment>
<feature type="transmembrane region" description="Helical" evidence="7">
    <location>
        <begin position="380"/>
        <end position="399"/>
    </location>
</feature>
<evidence type="ECO:0000256" key="2">
    <source>
        <dbReference type="ARBA" id="ARBA00008335"/>
    </source>
</evidence>
<evidence type="ECO:0000313" key="9">
    <source>
        <dbReference type="EMBL" id="GIZ44697.1"/>
    </source>
</evidence>
<dbReference type="GO" id="GO:0140115">
    <property type="term" value="P:export across plasma membrane"/>
    <property type="evidence" value="ECO:0007669"/>
    <property type="project" value="UniProtKB-ARBA"/>
</dbReference>
<evidence type="ECO:0000256" key="6">
    <source>
        <dbReference type="SAM" id="MobiDB-lite"/>
    </source>
</evidence>
<feature type="transmembrane region" description="Helical" evidence="7">
    <location>
        <begin position="109"/>
        <end position="130"/>
    </location>
</feature>
<dbReference type="GO" id="GO:0000297">
    <property type="term" value="F:spermine transmembrane transporter activity"/>
    <property type="evidence" value="ECO:0007669"/>
    <property type="project" value="TreeGrafter"/>
</dbReference>
<dbReference type="InterPro" id="IPR011701">
    <property type="entry name" value="MFS"/>
</dbReference>
<comment type="caution">
    <text evidence="9">The sequence shown here is derived from an EMBL/GenBank/DDBJ whole genome shotgun (WGS) entry which is preliminary data.</text>
</comment>
<keyword evidence="3 7" id="KW-0812">Transmembrane</keyword>
<feature type="transmembrane region" description="Helical" evidence="7">
    <location>
        <begin position="338"/>
        <end position="359"/>
    </location>
</feature>
<protein>
    <recommendedName>
        <fullName evidence="8">Major facilitator superfamily (MFS) profile domain-containing protein</fullName>
    </recommendedName>
</protein>
<keyword evidence="4 7" id="KW-1133">Transmembrane helix</keyword>
<feature type="region of interest" description="Disordered" evidence="6">
    <location>
        <begin position="1"/>
        <end position="64"/>
    </location>
</feature>
<reference evidence="9 10" key="1">
    <citation type="submission" date="2021-01" db="EMBL/GenBank/DDBJ databases">
        <title>Cercospora kikuchii MAFF 305040 whole genome shotgun sequence.</title>
        <authorList>
            <person name="Kashiwa T."/>
            <person name="Suzuki T."/>
        </authorList>
    </citation>
    <scope>NUCLEOTIDE SEQUENCE [LARGE SCALE GENOMIC DNA]</scope>
    <source>
        <strain evidence="9 10">MAFF 305040</strain>
    </source>
</reference>
<feature type="transmembrane region" description="Helical" evidence="7">
    <location>
        <begin position="450"/>
        <end position="467"/>
    </location>
</feature>
<dbReference type="Gene3D" id="1.20.1250.20">
    <property type="entry name" value="MFS general substrate transporter like domains"/>
    <property type="match status" value="1"/>
</dbReference>
<dbReference type="InterPro" id="IPR036259">
    <property type="entry name" value="MFS_trans_sf"/>
</dbReference>
<proteinExistence type="inferred from homology"/>
<dbReference type="GO" id="GO:0005886">
    <property type="term" value="C:plasma membrane"/>
    <property type="evidence" value="ECO:0007669"/>
    <property type="project" value="TreeGrafter"/>
</dbReference>
<keyword evidence="10" id="KW-1185">Reference proteome</keyword>
<dbReference type="SUPFAM" id="SSF103473">
    <property type="entry name" value="MFS general substrate transporter"/>
    <property type="match status" value="1"/>
</dbReference>
<evidence type="ECO:0000256" key="4">
    <source>
        <dbReference type="ARBA" id="ARBA00022989"/>
    </source>
</evidence>
<dbReference type="PROSITE" id="PS00216">
    <property type="entry name" value="SUGAR_TRANSPORT_1"/>
    <property type="match status" value="1"/>
</dbReference>
<dbReference type="Proteomes" id="UP000825890">
    <property type="component" value="Unassembled WGS sequence"/>
</dbReference>
<dbReference type="PROSITE" id="PS50850">
    <property type="entry name" value="MFS"/>
    <property type="match status" value="1"/>
</dbReference>
<sequence>MNEKDLEHNTPDDDSSKNTSRRESYQEAASHGADQSKAPVTPQAPAQNTSPSTLDWDSKSDPDNPQNWSLGRKWYQTVMPASIALVVTLGSSIISPAREAIQNEFSTNFTVSLIPFVVYVLGVGFGPFIASPSSEYFGRRVIYQTSVLTFSLFVLGCGFSPTLAGLVVCRFLAGFCGSPGLSIGSASIADIWMPKDRALPMTLFITTPFFGPAIAPMIGAYVILGKGWRWTQWTLLFFSAVCLGGSVGMKETYKSVILQKRAKRRGVASGEVDLTYAQRAKKFAQGQLKRPVHMLLVEPVVALLTLYISVNFGVLYAFFAAFPYIFAEVYGFGIGPTGLMFLGIGAGCLCAALILIIWTRTITPRLMKKHKGKPPMEHRLLYAMIGSIALPISLFWFGWSVNYGVHWICPVIAAALYGFGNMLVLMSGNLYIVDFYGARYGASAAVANNFMRYAFGFAFPLFIVQMYERLGIGWATSLLGFVQLGLTPIPWAFYVYGPRLTARSQYVRGGGS</sequence>
<feature type="transmembrane region" description="Helical" evidence="7">
    <location>
        <begin position="203"/>
        <end position="224"/>
    </location>
</feature>
<organism evidence="9 10">
    <name type="scientific">Cercospora kikuchii</name>
    <dbReference type="NCBI Taxonomy" id="84275"/>
    <lineage>
        <taxon>Eukaryota</taxon>
        <taxon>Fungi</taxon>
        <taxon>Dikarya</taxon>
        <taxon>Ascomycota</taxon>
        <taxon>Pezizomycotina</taxon>
        <taxon>Dothideomycetes</taxon>
        <taxon>Dothideomycetidae</taxon>
        <taxon>Mycosphaerellales</taxon>
        <taxon>Mycosphaerellaceae</taxon>
        <taxon>Cercospora</taxon>
    </lineage>
</organism>
<evidence type="ECO:0000256" key="3">
    <source>
        <dbReference type="ARBA" id="ARBA00022692"/>
    </source>
</evidence>
<feature type="compositionally biased region" description="Basic and acidic residues" evidence="6">
    <location>
        <begin position="1"/>
        <end position="25"/>
    </location>
</feature>
<gene>
    <name evidence="9" type="ORF">CKM354_000788800</name>
</gene>
<dbReference type="PANTHER" id="PTHR23502:SF38">
    <property type="entry name" value="POLYAMINE TRANSPORTER 4"/>
    <property type="match status" value="1"/>
</dbReference>
<dbReference type="RefSeq" id="XP_044659184.1">
    <property type="nucleotide sequence ID" value="XM_044803249.1"/>
</dbReference>
<feature type="transmembrane region" description="Helical" evidence="7">
    <location>
        <begin position="300"/>
        <end position="326"/>
    </location>
</feature>
<dbReference type="InterPro" id="IPR005829">
    <property type="entry name" value="Sugar_transporter_CS"/>
</dbReference>
<feature type="compositionally biased region" description="Polar residues" evidence="6">
    <location>
        <begin position="44"/>
        <end position="55"/>
    </location>
</feature>
<evidence type="ECO:0000313" key="10">
    <source>
        <dbReference type="Proteomes" id="UP000825890"/>
    </source>
</evidence>
<name>A0A9P3CK55_9PEZI</name>
<dbReference type="PANTHER" id="PTHR23502">
    <property type="entry name" value="MAJOR FACILITATOR SUPERFAMILY"/>
    <property type="match status" value="1"/>
</dbReference>
<evidence type="ECO:0000256" key="7">
    <source>
        <dbReference type="SAM" id="Phobius"/>
    </source>
</evidence>
<feature type="domain" description="Major facilitator superfamily (MFS) profile" evidence="8">
    <location>
        <begin position="76"/>
        <end position="500"/>
    </location>
</feature>
<dbReference type="EMBL" id="BOLY01000005">
    <property type="protein sequence ID" value="GIZ44697.1"/>
    <property type="molecule type" value="Genomic_DNA"/>
</dbReference>
<dbReference type="GO" id="GO:0042908">
    <property type="term" value="P:xenobiotic transport"/>
    <property type="evidence" value="ECO:0007669"/>
    <property type="project" value="UniProtKB-ARBA"/>
</dbReference>
<dbReference type="CDD" id="cd17323">
    <property type="entry name" value="MFS_Tpo1_MDR_like"/>
    <property type="match status" value="1"/>
</dbReference>
<dbReference type="OrthoDB" id="3936150at2759"/>
<dbReference type="GO" id="GO:0015606">
    <property type="term" value="F:spermidine transmembrane transporter activity"/>
    <property type="evidence" value="ECO:0007669"/>
    <property type="project" value="TreeGrafter"/>
</dbReference>
<dbReference type="InterPro" id="IPR020846">
    <property type="entry name" value="MFS_dom"/>
</dbReference>
<evidence type="ECO:0000256" key="1">
    <source>
        <dbReference type="ARBA" id="ARBA00004141"/>
    </source>
</evidence>
<feature type="transmembrane region" description="Helical" evidence="7">
    <location>
        <begin position="405"/>
        <end position="438"/>
    </location>
</feature>
<feature type="transmembrane region" description="Helical" evidence="7">
    <location>
        <begin position="74"/>
        <end position="97"/>
    </location>
</feature>
<accession>A0A9P3CK55</accession>
<dbReference type="GeneID" id="68293463"/>
<evidence type="ECO:0000256" key="5">
    <source>
        <dbReference type="ARBA" id="ARBA00023136"/>
    </source>
</evidence>
<keyword evidence="5 7" id="KW-0472">Membrane</keyword>
<evidence type="ECO:0000259" key="8">
    <source>
        <dbReference type="PROSITE" id="PS50850"/>
    </source>
</evidence>
<comment type="similarity">
    <text evidence="2">Belongs to the major facilitator superfamily.</text>
</comment>
<dbReference type="Pfam" id="PF07690">
    <property type="entry name" value="MFS_1"/>
    <property type="match status" value="1"/>
</dbReference>
<feature type="transmembrane region" description="Helical" evidence="7">
    <location>
        <begin position="473"/>
        <end position="496"/>
    </location>
</feature>
<dbReference type="FunFam" id="1.20.1250.20:FF:000082">
    <property type="entry name" value="MFS multidrug transporter, putative"/>
    <property type="match status" value="1"/>
</dbReference>